<organism evidence="2 3">
    <name type="scientific">Candidatus Jettenia caeni</name>
    <dbReference type="NCBI Taxonomy" id="247490"/>
    <lineage>
        <taxon>Bacteria</taxon>
        <taxon>Pseudomonadati</taxon>
        <taxon>Planctomycetota</taxon>
        <taxon>Candidatus Brocadiia</taxon>
        <taxon>Candidatus Brocadiales</taxon>
        <taxon>Candidatus Brocadiaceae</taxon>
        <taxon>Candidatus Jettenia</taxon>
    </lineage>
</organism>
<evidence type="ECO:0000313" key="3">
    <source>
        <dbReference type="Proteomes" id="UP000002985"/>
    </source>
</evidence>
<protein>
    <recommendedName>
        <fullName evidence="4">3-keto-disaccharide hydrolase domain-containing protein</fullName>
    </recommendedName>
</protein>
<dbReference type="eggNOG" id="COG3848">
    <property type="taxonomic scope" value="Bacteria"/>
</dbReference>
<accession>I3II28</accession>
<dbReference type="Proteomes" id="UP000002985">
    <property type="component" value="Unassembled WGS sequence"/>
</dbReference>
<evidence type="ECO:0008006" key="4">
    <source>
        <dbReference type="Google" id="ProtNLM"/>
    </source>
</evidence>
<feature type="chain" id="PRO_5003671355" description="3-keto-disaccharide hydrolase domain-containing protein" evidence="1">
    <location>
        <begin position="22"/>
        <end position="207"/>
    </location>
</feature>
<dbReference type="STRING" id="247490.KSU1_B0516"/>
<sequence length="207" mass="23403">MKLIAVIISVMVLFMNGVVTQAETKVWNFDNDKADTIAKDFTSEVGEWKVIVDDTAPSKPHVLAQLAKNSGSTFNLALVNSTDRKDVDLSVQMKPIAGDEDQGGGLVWRVKDANNYYVVRYNPLESNYRVYKVVNGERTQLQSADIKHRKGWYILRVTMVDNHIECYYGGKKYLEVKDSALPEVGKIGLWTKADARTYFDNLMLNSE</sequence>
<feature type="signal peptide" evidence="1">
    <location>
        <begin position="1"/>
        <end position="21"/>
    </location>
</feature>
<reference evidence="2 3" key="1">
    <citation type="journal article" date="2012" name="FEBS Lett.">
        <title>Anammox organism KSU-1 expresses a NirK-type copper-containing nitrite reductase instead of a NirS-type with cytochrome cd1.</title>
        <authorList>
            <person name="Hira D."/>
            <person name="Toh H."/>
            <person name="Migita C.T."/>
            <person name="Okubo H."/>
            <person name="Nishiyama T."/>
            <person name="Hattori M."/>
            <person name="Furukawa K."/>
            <person name="Fujii T."/>
        </authorList>
    </citation>
    <scope>NUCLEOTIDE SEQUENCE [LARGE SCALE GENOMIC DNA]</scope>
</reference>
<keyword evidence="3" id="KW-1185">Reference proteome</keyword>
<dbReference type="OrthoDB" id="9791814at2"/>
<keyword evidence="1" id="KW-0732">Signal</keyword>
<proteinExistence type="predicted"/>
<dbReference type="Gene3D" id="2.60.120.560">
    <property type="entry name" value="Exo-inulinase, domain 1"/>
    <property type="match status" value="1"/>
</dbReference>
<evidence type="ECO:0000256" key="1">
    <source>
        <dbReference type="SAM" id="SignalP"/>
    </source>
</evidence>
<name>I3II28_9BACT</name>
<comment type="caution">
    <text evidence="2">The sequence shown here is derived from an EMBL/GenBank/DDBJ whole genome shotgun (WGS) entry which is preliminary data.</text>
</comment>
<dbReference type="EMBL" id="BAFH01000002">
    <property type="protein sequence ID" value="GAB61373.1"/>
    <property type="molecule type" value="Genomic_DNA"/>
</dbReference>
<dbReference type="AlphaFoldDB" id="I3II28"/>
<gene>
    <name evidence="2" type="ORF">KSU1_B0516</name>
</gene>
<evidence type="ECO:0000313" key="2">
    <source>
        <dbReference type="EMBL" id="GAB61373.1"/>
    </source>
</evidence>